<name>A0A166L6J1_9AGAM</name>
<reference evidence="2 3" key="1">
    <citation type="journal article" date="2016" name="Mol. Biol. Evol.">
        <title>Comparative Genomics of Early-Diverging Mushroom-Forming Fungi Provides Insights into the Origins of Lignocellulose Decay Capabilities.</title>
        <authorList>
            <person name="Nagy L.G."/>
            <person name="Riley R."/>
            <person name="Tritt A."/>
            <person name="Adam C."/>
            <person name="Daum C."/>
            <person name="Floudas D."/>
            <person name="Sun H."/>
            <person name="Yadav J.S."/>
            <person name="Pangilinan J."/>
            <person name="Larsson K.H."/>
            <person name="Matsuura K."/>
            <person name="Barry K."/>
            <person name="Labutti K."/>
            <person name="Kuo R."/>
            <person name="Ohm R.A."/>
            <person name="Bhattacharya S.S."/>
            <person name="Shirouzu T."/>
            <person name="Yoshinaga Y."/>
            <person name="Martin F.M."/>
            <person name="Grigoriev I.V."/>
            <person name="Hibbett D.S."/>
        </authorList>
    </citation>
    <scope>NUCLEOTIDE SEQUENCE [LARGE SCALE GENOMIC DNA]</scope>
    <source>
        <strain evidence="2 3">CBS 109695</strain>
    </source>
</reference>
<dbReference type="EMBL" id="KV417538">
    <property type="protein sequence ID" value="KZP22621.1"/>
    <property type="molecule type" value="Genomic_DNA"/>
</dbReference>
<feature type="compositionally biased region" description="Polar residues" evidence="1">
    <location>
        <begin position="29"/>
        <end position="43"/>
    </location>
</feature>
<proteinExistence type="predicted"/>
<feature type="compositionally biased region" description="Low complexity" evidence="1">
    <location>
        <begin position="64"/>
        <end position="78"/>
    </location>
</feature>
<protein>
    <submittedName>
        <fullName evidence="2">Uncharacterized protein</fullName>
    </submittedName>
</protein>
<dbReference type="AlphaFoldDB" id="A0A166L6J1"/>
<feature type="region of interest" description="Disordered" evidence="1">
    <location>
        <begin position="1"/>
        <end position="78"/>
    </location>
</feature>
<evidence type="ECO:0000313" key="3">
    <source>
        <dbReference type="Proteomes" id="UP000076532"/>
    </source>
</evidence>
<evidence type="ECO:0000256" key="1">
    <source>
        <dbReference type="SAM" id="MobiDB-lite"/>
    </source>
</evidence>
<accession>A0A166L6J1</accession>
<sequence>MQLEPDLRPSSAPHMAQESMHLDPMLMDQGSQPMFDGQQQQQLHRPGPMMEGYHQGHQQPFSHSQPEPSFGQPSFPSPAFSPYAPQAQRVSIFERGVPVAARARARAMITSLKMWIRSCQPADSIFLTGTACTHHTTILTLNSLSRSLALKFIRCPPLLASVLVLHISPPIIYHLRTMLF</sequence>
<organism evidence="2 3">
    <name type="scientific">Athelia psychrophila</name>
    <dbReference type="NCBI Taxonomy" id="1759441"/>
    <lineage>
        <taxon>Eukaryota</taxon>
        <taxon>Fungi</taxon>
        <taxon>Dikarya</taxon>
        <taxon>Basidiomycota</taxon>
        <taxon>Agaricomycotina</taxon>
        <taxon>Agaricomycetes</taxon>
        <taxon>Agaricomycetidae</taxon>
        <taxon>Atheliales</taxon>
        <taxon>Atheliaceae</taxon>
        <taxon>Athelia</taxon>
    </lineage>
</organism>
<keyword evidence="3" id="KW-1185">Reference proteome</keyword>
<gene>
    <name evidence="2" type="ORF">FIBSPDRAFT_475302</name>
</gene>
<evidence type="ECO:0000313" key="2">
    <source>
        <dbReference type="EMBL" id="KZP22621.1"/>
    </source>
</evidence>
<dbReference type="Proteomes" id="UP000076532">
    <property type="component" value="Unassembled WGS sequence"/>
</dbReference>